<organism evidence="9 10">
    <name type="scientific">Salinimonas marina</name>
    <dbReference type="NCBI Taxonomy" id="2785918"/>
    <lineage>
        <taxon>Bacteria</taxon>
        <taxon>Pseudomonadati</taxon>
        <taxon>Pseudomonadota</taxon>
        <taxon>Gammaproteobacteria</taxon>
        <taxon>Alteromonadales</taxon>
        <taxon>Alteromonadaceae</taxon>
        <taxon>Alteromonas/Salinimonas group</taxon>
        <taxon>Salinimonas</taxon>
    </lineage>
</organism>
<dbReference type="PANTHER" id="PTHR13604">
    <property type="entry name" value="DC12-RELATED"/>
    <property type="match status" value="1"/>
</dbReference>
<dbReference type="EMBL" id="CP064795">
    <property type="protein sequence ID" value="QPG07081.1"/>
    <property type="molecule type" value="Genomic_DNA"/>
</dbReference>
<evidence type="ECO:0000256" key="1">
    <source>
        <dbReference type="ARBA" id="ARBA00008136"/>
    </source>
</evidence>
<dbReference type="AlphaFoldDB" id="A0A7S9HEW4"/>
<reference evidence="9 10" key="1">
    <citation type="submission" date="2020-11" db="EMBL/GenBank/DDBJ databases">
        <title>Complete genome sequence for Salinimonas sp. strain G2-b.</title>
        <authorList>
            <person name="Park S.-J."/>
        </authorList>
    </citation>
    <scope>NUCLEOTIDE SEQUENCE [LARGE SCALE GENOMIC DNA]</scope>
    <source>
        <strain evidence="9 10">G2-b</strain>
    </source>
</reference>
<dbReference type="GO" id="GO:0016829">
    <property type="term" value="F:lyase activity"/>
    <property type="evidence" value="ECO:0007669"/>
    <property type="project" value="UniProtKB-KW"/>
</dbReference>
<keyword evidence="6" id="KW-0238">DNA-binding</keyword>
<dbReference type="GO" id="GO:0006508">
    <property type="term" value="P:proteolysis"/>
    <property type="evidence" value="ECO:0007669"/>
    <property type="project" value="UniProtKB-KW"/>
</dbReference>
<dbReference type="GO" id="GO:0106300">
    <property type="term" value="P:protein-DNA covalent cross-linking repair"/>
    <property type="evidence" value="ECO:0007669"/>
    <property type="project" value="InterPro"/>
</dbReference>
<gene>
    <name evidence="9" type="ORF">IT774_08275</name>
</gene>
<keyword evidence="3" id="KW-0227">DNA damage</keyword>
<dbReference type="PANTHER" id="PTHR13604:SF0">
    <property type="entry name" value="ABASIC SITE PROCESSING PROTEIN HMCES"/>
    <property type="match status" value="1"/>
</dbReference>
<accession>A0A7S9HEW4</accession>
<keyword evidence="4 8" id="KW-0378">Hydrolase</keyword>
<sequence length="239" mass="27006">MCGRLNVTDSPGTRALCEQLDISLWPEEGMRLSRFIRATERVSVVFENAAGQREMHNAIWWLLLDKQQSDQGSRFVPSKYTSFNTRYDKLNTPRSAGYHAFRQQRCVIPARGFGETLVVGSNKRYHDMQVGEQDKLAMGGLYRVWHGQDAYGKSVTDYSCSVVTLPPHEKLADIHTKASPLMLSPEDGSLQRWLDRKVTDPEALSELLVPRLRHRLSAQPVDKPSTYQPTGAAFVLLAD</sequence>
<dbReference type="InterPro" id="IPR003738">
    <property type="entry name" value="SRAP"/>
</dbReference>
<evidence type="ECO:0000256" key="6">
    <source>
        <dbReference type="ARBA" id="ARBA00023125"/>
    </source>
</evidence>
<keyword evidence="7" id="KW-0456">Lyase</keyword>
<evidence type="ECO:0000313" key="9">
    <source>
        <dbReference type="EMBL" id="QPG07081.1"/>
    </source>
</evidence>
<comment type="similarity">
    <text evidence="1 8">Belongs to the SOS response-associated peptidase family.</text>
</comment>
<dbReference type="Pfam" id="PF02586">
    <property type="entry name" value="SRAP"/>
    <property type="match status" value="1"/>
</dbReference>
<evidence type="ECO:0000256" key="4">
    <source>
        <dbReference type="ARBA" id="ARBA00022801"/>
    </source>
</evidence>
<name>A0A7S9HEW4_9ALTE</name>
<dbReference type="GO" id="GO:0003697">
    <property type="term" value="F:single-stranded DNA binding"/>
    <property type="evidence" value="ECO:0007669"/>
    <property type="project" value="InterPro"/>
</dbReference>
<evidence type="ECO:0000256" key="5">
    <source>
        <dbReference type="ARBA" id="ARBA00023124"/>
    </source>
</evidence>
<evidence type="ECO:0000256" key="8">
    <source>
        <dbReference type="RuleBase" id="RU364100"/>
    </source>
</evidence>
<dbReference type="Proteomes" id="UP000595095">
    <property type="component" value="Chromosome"/>
</dbReference>
<dbReference type="KEGG" id="smaa:IT774_08275"/>
<protein>
    <recommendedName>
        <fullName evidence="8">Abasic site processing protein</fullName>
        <ecNumber evidence="8">3.4.-.-</ecNumber>
    </recommendedName>
</protein>
<evidence type="ECO:0000313" key="10">
    <source>
        <dbReference type="Proteomes" id="UP000595095"/>
    </source>
</evidence>
<dbReference type="InterPro" id="IPR036590">
    <property type="entry name" value="SRAP-like"/>
</dbReference>
<evidence type="ECO:0000256" key="7">
    <source>
        <dbReference type="ARBA" id="ARBA00023239"/>
    </source>
</evidence>
<evidence type="ECO:0000256" key="2">
    <source>
        <dbReference type="ARBA" id="ARBA00022670"/>
    </source>
</evidence>
<proteinExistence type="inferred from homology"/>
<dbReference type="Gene3D" id="3.90.1680.10">
    <property type="entry name" value="SOS response associated peptidase-like"/>
    <property type="match status" value="1"/>
</dbReference>
<dbReference type="SUPFAM" id="SSF143081">
    <property type="entry name" value="BB1717-like"/>
    <property type="match status" value="1"/>
</dbReference>
<keyword evidence="2 8" id="KW-0645">Protease</keyword>
<dbReference type="GO" id="GO:0008233">
    <property type="term" value="F:peptidase activity"/>
    <property type="evidence" value="ECO:0007669"/>
    <property type="project" value="UniProtKB-KW"/>
</dbReference>
<dbReference type="RefSeq" id="WP_195812152.1">
    <property type="nucleotide sequence ID" value="NZ_CP064795.1"/>
</dbReference>
<keyword evidence="5" id="KW-0190">Covalent protein-DNA linkage</keyword>
<keyword evidence="10" id="KW-1185">Reference proteome</keyword>
<dbReference type="EC" id="3.4.-.-" evidence="8"/>
<evidence type="ECO:0000256" key="3">
    <source>
        <dbReference type="ARBA" id="ARBA00022763"/>
    </source>
</evidence>